<dbReference type="RefSeq" id="WP_260001652.1">
    <property type="nucleotide sequence ID" value="NZ_CP081078.1"/>
</dbReference>
<reference evidence="1" key="1">
    <citation type="submission" date="2021-08" db="EMBL/GenBank/DDBJ databases">
        <authorList>
            <person name="Nwanade C."/>
            <person name="Wang M."/>
            <person name="Masoudi A."/>
            <person name="Yu Z."/>
            <person name="Liu J."/>
        </authorList>
    </citation>
    <scope>NUCLEOTIDE SEQUENCE</scope>
    <source>
        <strain evidence="1">S141</strain>
    </source>
</reference>
<dbReference type="EMBL" id="CP081078">
    <property type="protein sequence ID" value="UWQ57808.1"/>
    <property type="molecule type" value="Genomic_DNA"/>
</dbReference>
<accession>A0ABY5WU15</accession>
<organism evidence="1 2">
    <name type="scientific">Leisingera caerulea</name>
    <name type="common">Phaeobacter caeruleus</name>
    <dbReference type="NCBI Taxonomy" id="506591"/>
    <lineage>
        <taxon>Bacteria</taxon>
        <taxon>Pseudomonadati</taxon>
        <taxon>Pseudomonadota</taxon>
        <taxon>Alphaproteobacteria</taxon>
        <taxon>Rhodobacterales</taxon>
        <taxon>Roseobacteraceae</taxon>
        <taxon>Leisingera</taxon>
    </lineage>
</organism>
<sequence length="216" mass="24572">MAFLKIKTAMKGKGMARSSQVTNVEAKELIDSLETEALVTFNLDQERVLPRIDFFRSPHIYRVYQEPPTLQFRRSIFNYGAQVGFVVDINAVEAFAKQMLPLCRKINNNSVFTYDHSNNVFVRIMNGAAEEAAEELEMEFGNFVAEDSWSDQDVDIVDCEDHWALEEMTKLYSSGMSYNDFERAVAAAQEAEETDNFKILGVPYGMIQEAFDAAEN</sequence>
<evidence type="ECO:0000313" key="1">
    <source>
        <dbReference type="EMBL" id="UWQ57808.1"/>
    </source>
</evidence>
<dbReference type="Proteomes" id="UP001058184">
    <property type="component" value="Chromosome"/>
</dbReference>
<gene>
    <name evidence="1" type="ORF">K3722_15060</name>
</gene>
<protein>
    <submittedName>
        <fullName evidence="1">Uncharacterized protein</fullName>
    </submittedName>
</protein>
<proteinExistence type="predicted"/>
<keyword evidence="2" id="KW-1185">Reference proteome</keyword>
<evidence type="ECO:0000313" key="2">
    <source>
        <dbReference type="Proteomes" id="UP001058184"/>
    </source>
</evidence>
<name>A0ABY5WU15_LEICA</name>